<feature type="region of interest" description="Disordered" evidence="1">
    <location>
        <begin position="34"/>
        <end position="85"/>
    </location>
</feature>
<feature type="signal peptide" evidence="2">
    <location>
        <begin position="1"/>
        <end position="35"/>
    </location>
</feature>
<evidence type="ECO:0000256" key="2">
    <source>
        <dbReference type="SAM" id="SignalP"/>
    </source>
</evidence>
<accession>A0ABV2H6G7</accession>
<protein>
    <submittedName>
        <fullName evidence="3">Uncharacterized protein</fullName>
    </submittedName>
</protein>
<evidence type="ECO:0000313" key="4">
    <source>
        <dbReference type="Proteomes" id="UP001549031"/>
    </source>
</evidence>
<keyword evidence="2" id="KW-0732">Signal</keyword>
<name>A0ABV2H6G7_9HYPH</name>
<comment type="caution">
    <text evidence="3">The sequence shown here is derived from an EMBL/GenBank/DDBJ whole genome shotgun (WGS) entry which is preliminary data.</text>
</comment>
<reference evidence="3 4" key="1">
    <citation type="submission" date="2024-06" db="EMBL/GenBank/DDBJ databases">
        <title>Genomic Encyclopedia of Type Strains, Phase IV (KMG-IV): sequencing the most valuable type-strain genomes for metagenomic binning, comparative biology and taxonomic classification.</title>
        <authorList>
            <person name="Goeker M."/>
        </authorList>
    </citation>
    <scope>NUCLEOTIDE SEQUENCE [LARGE SCALE GENOMIC DNA]</scope>
    <source>
        <strain evidence="3 4">DSM 105042</strain>
    </source>
</reference>
<dbReference type="PROSITE" id="PS51318">
    <property type="entry name" value="TAT"/>
    <property type="match status" value="1"/>
</dbReference>
<gene>
    <name evidence="3" type="ORF">ABID21_002152</name>
</gene>
<evidence type="ECO:0000256" key="1">
    <source>
        <dbReference type="SAM" id="MobiDB-lite"/>
    </source>
</evidence>
<organism evidence="3 4">
    <name type="scientific">Pseudorhizobium tarimense</name>
    <dbReference type="NCBI Taxonomy" id="1079109"/>
    <lineage>
        <taxon>Bacteria</taxon>
        <taxon>Pseudomonadati</taxon>
        <taxon>Pseudomonadota</taxon>
        <taxon>Alphaproteobacteria</taxon>
        <taxon>Hyphomicrobiales</taxon>
        <taxon>Rhizobiaceae</taxon>
        <taxon>Rhizobium/Agrobacterium group</taxon>
        <taxon>Pseudorhizobium</taxon>
    </lineage>
</organism>
<dbReference type="Proteomes" id="UP001549031">
    <property type="component" value="Unassembled WGS sequence"/>
</dbReference>
<keyword evidence="4" id="KW-1185">Reference proteome</keyword>
<proteinExistence type="predicted"/>
<dbReference type="InterPro" id="IPR006311">
    <property type="entry name" value="TAT_signal"/>
</dbReference>
<feature type="compositionally biased region" description="Acidic residues" evidence="1">
    <location>
        <begin position="73"/>
        <end position="83"/>
    </location>
</feature>
<evidence type="ECO:0000313" key="3">
    <source>
        <dbReference type="EMBL" id="MET3586037.1"/>
    </source>
</evidence>
<feature type="chain" id="PRO_5045964376" evidence="2">
    <location>
        <begin position="36"/>
        <end position="240"/>
    </location>
</feature>
<dbReference type="EMBL" id="JBEPLJ010000007">
    <property type="protein sequence ID" value="MET3586037.1"/>
    <property type="molecule type" value="Genomic_DNA"/>
</dbReference>
<dbReference type="RefSeq" id="WP_247243854.1">
    <property type="nucleotide sequence ID" value="NZ_JALJRA010000007.1"/>
</dbReference>
<sequence length="240" mass="25727">MSNAPEPPARRKPLSTTCAALGLSALLFASPQAEALSELRGSPNEQNSGPDDGRQAPSGIPLPDPLINRPPTDEADSPDEDTGDGAADAEIIMDLSQLPEPVRRMRELIVEAAASGDYERLRPLTDPGPRQTQVNGEISDPLDAMRSFSGDPEGLEILAILLDILATGAARMDAGTPQEAYVWPYFAGKDLKSLSPPERVELLRIVTAGDLMAMEEAGNYNFYRLAITPDGEWRSFVGGD</sequence>